<dbReference type="RefSeq" id="WP_021718803.1">
    <property type="nucleotide sequence ID" value="NZ_AP025560.1"/>
</dbReference>
<dbReference type="AlphaFoldDB" id="R6ICB5"/>
<sequence>MVKIYNFLCTEAKTIREKVFMEEQGFKNEFDEYDEMVPHAVLFMEGCAVATGRLLPGERSGDFIIGRVAVLPEFRGRNLGAQIMLALEQEARRVGGKRISLSAQCRASGFYQTLGYREIGEAYLDEFCPHILMEKSL</sequence>
<dbReference type="Proteomes" id="UP000443070">
    <property type="component" value="Unassembled WGS sequence"/>
</dbReference>
<dbReference type="STRING" id="1262914.BN533_01903"/>
<dbReference type="Proteomes" id="UP000484547">
    <property type="component" value="Unassembled WGS sequence"/>
</dbReference>
<evidence type="ECO:0000256" key="1">
    <source>
        <dbReference type="ARBA" id="ARBA00022679"/>
    </source>
</evidence>
<evidence type="ECO:0000259" key="3">
    <source>
        <dbReference type="PROSITE" id="PS51186"/>
    </source>
</evidence>
<dbReference type="PANTHER" id="PTHR43877:SF2">
    <property type="entry name" value="AMINOALKYLPHOSPHONATE N-ACETYLTRANSFERASE-RELATED"/>
    <property type="match status" value="1"/>
</dbReference>
<comment type="caution">
    <text evidence="4">The sequence shown here is derived from an EMBL/GenBank/DDBJ whole genome shotgun (WGS) entry which is preliminary data.</text>
</comment>
<organism evidence="4">
    <name type="scientific">Phascolarctobacterium faecium</name>
    <dbReference type="NCBI Taxonomy" id="33025"/>
    <lineage>
        <taxon>Bacteria</taxon>
        <taxon>Bacillati</taxon>
        <taxon>Bacillota</taxon>
        <taxon>Negativicutes</taxon>
        <taxon>Acidaminococcales</taxon>
        <taxon>Acidaminococcaceae</taxon>
        <taxon>Phascolarctobacterium</taxon>
    </lineage>
</organism>
<evidence type="ECO:0000313" key="8">
    <source>
        <dbReference type="Proteomes" id="UP000484547"/>
    </source>
</evidence>
<evidence type="ECO:0000313" key="6">
    <source>
        <dbReference type="EMBL" id="MTU04181.1"/>
    </source>
</evidence>
<dbReference type="HOGENOM" id="CLU_056607_6_4_9"/>
<evidence type="ECO:0000313" key="4">
    <source>
        <dbReference type="EMBL" id="CDB46890.1"/>
    </source>
</evidence>
<keyword evidence="2" id="KW-0012">Acyltransferase</keyword>
<evidence type="ECO:0000313" key="7">
    <source>
        <dbReference type="Proteomes" id="UP000443070"/>
    </source>
</evidence>
<name>R6ICB5_9FIRM</name>
<dbReference type="CDD" id="cd04301">
    <property type="entry name" value="NAT_SF"/>
    <property type="match status" value="1"/>
</dbReference>
<dbReference type="eggNOG" id="COG2153">
    <property type="taxonomic scope" value="Bacteria"/>
</dbReference>
<proteinExistence type="predicted"/>
<dbReference type="Pfam" id="PF13673">
    <property type="entry name" value="Acetyltransf_10"/>
    <property type="match status" value="1"/>
</dbReference>
<evidence type="ECO:0000256" key="2">
    <source>
        <dbReference type="ARBA" id="ARBA00023315"/>
    </source>
</evidence>
<dbReference type="InterPro" id="IPR000182">
    <property type="entry name" value="GNAT_dom"/>
</dbReference>
<dbReference type="PANTHER" id="PTHR43877">
    <property type="entry name" value="AMINOALKYLPHOSPHONATE N-ACETYLTRANSFERASE-RELATED-RELATED"/>
    <property type="match status" value="1"/>
</dbReference>
<dbReference type="EMBL" id="CBDS010000100">
    <property type="protein sequence ID" value="CDB46890.1"/>
    <property type="molecule type" value="Genomic_DNA"/>
</dbReference>
<keyword evidence="7" id="KW-1185">Reference proteome</keyword>
<dbReference type="SUPFAM" id="SSF55729">
    <property type="entry name" value="Acyl-CoA N-acyltransferases (Nat)"/>
    <property type="match status" value="1"/>
</dbReference>
<dbReference type="GO" id="GO:0016747">
    <property type="term" value="F:acyltransferase activity, transferring groups other than amino-acyl groups"/>
    <property type="evidence" value="ECO:0007669"/>
    <property type="project" value="InterPro"/>
</dbReference>
<dbReference type="InterPro" id="IPR016181">
    <property type="entry name" value="Acyl_CoA_acyltransferase"/>
</dbReference>
<protein>
    <submittedName>
        <fullName evidence="4">GCN5-related N-acetyltransferase</fullName>
    </submittedName>
    <submittedName>
        <fullName evidence="5">GNAT family N-acetyltransferase</fullName>
    </submittedName>
</protein>
<dbReference type="EMBL" id="WNBM01000004">
    <property type="protein sequence ID" value="MTT76117.1"/>
    <property type="molecule type" value="Genomic_DNA"/>
</dbReference>
<dbReference type="Gene3D" id="3.40.630.30">
    <property type="match status" value="1"/>
</dbReference>
<accession>A0A6I3S121</accession>
<gene>
    <name evidence="4" type="ORF">BN533_01903</name>
    <name evidence="5" type="ORF">GMD11_07560</name>
    <name evidence="6" type="ORF">GMD18_07215</name>
</gene>
<dbReference type="InterPro" id="IPR050832">
    <property type="entry name" value="Bact_Acetyltransf"/>
</dbReference>
<dbReference type="PROSITE" id="PS51186">
    <property type="entry name" value="GNAT"/>
    <property type="match status" value="1"/>
</dbReference>
<feature type="domain" description="N-acetyltransferase" evidence="3">
    <location>
        <begin position="1"/>
        <end position="137"/>
    </location>
</feature>
<dbReference type="OrthoDB" id="9796171at2"/>
<keyword evidence="1 4" id="KW-0808">Transferase</keyword>
<reference evidence="4" key="1">
    <citation type="submission" date="2012-11" db="EMBL/GenBank/DDBJ databases">
        <title>Dependencies among metagenomic species, viruses, plasmids and units of genetic variation.</title>
        <authorList>
            <person name="Nielsen H.B."/>
            <person name="Almeida M."/>
            <person name="Juncker A.S."/>
            <person name="Rasmussen S."/>
            <person name="Li J."/>
            <person name="Sunagawa S."/>
            <person name="Plichta D."/>
            <person name="Gautier L."/>
            <person name="Le Chatelier E."/>
            <person name="Peletier E."/>
            <person name="Bonde I."/>
            <person name="Nielsen T."/>
            <person name="Manichanh C."/>
            <person name="Arumugam M."/>
            <person name="Batto J."/>
            <person name="Santos M.B.Q.D."/>
            <person name="Blom N."/>
            <person name="Borruel N."/>
            <person name="Burgdorf K.S."/>
            <person name="Boumezbeur F."/>
            <person name="Casellas F."/>
            <person name="Dore J."/>
            <person name="Guarner F."/>
            <person name="Hansen T."/>
            <person name="Hildebrand F."/>
            <person name="Kaas R.S."/>
            <person name="Kennedy S."/>
            <person name="Kristiansen K."/>
            <person name="Kultima J.R."/>
            <person name="Leonard P."/>
            <person name="Levenez F."/>
            <person name="Lund O."/>
            <person name="Moumen B."/>
            <person name="Le Paslier D."/>
            <person name="Pons N."/>
            <person name="Pedersen O."/>
            <person name="Prifti E."/>
            <person name="Qin J."/>
            <person name="Raes J."/>
            <person name="Tap J."/>
            <person name="Tims S."/>
            <person name="Ussery D.W."/>
            <person name="Yamada T."/>
            <person name="MetaHit consortium"/>
            <person name="Renault P."/>
            <person name="Sicheritz-Ponten T."/>
            <person name="Bork P."/>
            <person name="Wang J."/>
            <person name="Brunak S."/>
            <person name="Ehrlich S.D."/>
        </authorList>
    </citation>
    <scope>NUCLEOTIDE SEQUENCE [LARGE SCALE GENOMIC DNA]</scope>
</reference>
<accession>R6ICB5</accession>
<evidence type="ECO:0000313" key="5">
    <source>
        <dbReference type="EMBL" id="MTT76117.1"/>
    </source>
</evidence>
<reference evidence="7 8" key="2">
    <citation type="journal article" date="2019" name="Nat. Med.">
        <title>A library of human gut bacterial isolates paired with longitudinal multiomics data enables mechanistic microbiome research.</title>
        <authorList>
            <person name="Poyet M."/>
            <person name="Groussin M."/>
            <person name="Gibbons S.M."/>
            <person name="Avila-Pacheco J."/>
            <person name="Jiang X."/>
            <person name="Kearney S.M."/>
            <person name="Perrotta A.R."/>
            <person name="Berdy B."/>
            <person name="Zhao S."/>
            <person name="Lieberman T.D."/>
            <person name="Swanson P.K."/>
            <person name="Smith M."/>
            <person name="Roesemann S."/>
            <person name="Alexander J.E."/>
            <person name="Rich S.A."/>
            <person name="Livny J."/>
            <person name="Vlamakis H."/>
            <person name="Clish C."/>
            <person name="Bullock K."/>
            <person name="Deik A."/>
            <person name="Scott J."/>
            <person name="Pierce K.A."/>
            <person name="Xavier R.J."/>
            <person name="Alm E.J."/>
        </authorList>
    </citation>
    <scope>NUCLEOTIDE SEQUENCE [LARGE SCALE GENOMIC DNA]</scope>
    <source>
        <strain evidence="5 8">BIOML-A13</strain>
        <strain evidence="6 7">BIOML-A3</strain>
    </source>
</reference>
<dbReference type="EMBL" id="WNBW01000004">
    <property type="protein sequence ID" value="MTU04181.1"/>
    <property type="molecule type" value="Genomic_DNA"/>
</dbReference>